<dbReference type="VEuPathDB" id="FungiDB:UMAG_01637"/>
<dbReference type="GO" id="GO:0005484">
    <property type="term" value="F:SNAP receptor activity"/>
    <property type="evidence" value="ECO:0000318"/>
    <property type="project" value="GO_Central"/>
</dbReference>
<dbReference type="GO" id="GO:0006891">
    <property type="term" value="P:intra-Golgi vesicle-mediated transport"/>
    <property type="evidence" value="ECO:0007669"/>
    <property type="project" value="EnsemblFungi"/>
</dbReference>
<dbReference type="InterPro" id="IPR010908">
    <property type="entry name" value="Longin_dom"/>
</dbReference>
<evidence type="ECO:0000256" key="5">
    <source>
        <dbReference type="ARBA" id="ARBA00023139"/>
    </source>
</evidence>
<keyword evidence="5" id="KW-0564">Palmitate</keyword>
<dbReference type="GO" id="GO:0005886">
    <property type="term" value="C:plasma membrane"/>
    <property type="evidence" value="ECO:0007669"/>
    <property type="project" value="UniProtKB-SubCell"/>
</dbReference>
<dbReference type="FunFam" id="1.20.5.110:FF:000020">
    <property type="entry name" value="synaptobrevin homolog YKT6"/>
    <property type="match status" value="1"/>
</dbReference>
<evidence type="ECO:0000256" key="8">
    <source>
        <dbReference type="ARBA" id="ARBA00026133"/>
    </source>
</evidence>
<dbReference type="CDD" id="cd14824">
    <property type="entry name" value="Longin"/>
    <property type="match status" value="1"/>
</dbReference>
<dbReference type="GO" id="GO:0033106">
    <property type="term" value="C:cis-Golgi network membrane"/>
    <property type="evidence" value="ECO:0007669"/>
    <property type="project" value="EnsemblFungi"/>
</dbReference>
<dbReference type="Gene3D" id="3.30.450.50">
    <property type="entry name" value="Longin domain"/>
    <property type="match status" value="1"/>
</dbReference>
<dbReference type="OMA" id="HYIGIIR"/>
<dbReference type="GO" id="GO:0016409">
    <property type="term" value="F:palmitoyltransferase activity"/>
    <property type="evidence" value="ECO:0007669"/>
    <property type="project" value="EnsemblFungi"/>
</dbReference>
<dbReference type="SUPFAM" id="SSF64356">
    <property type="entry name" value="SNARE-like"/>
    <property type="match status" value="1"/>
</dbReference>
<dbReference type="CDD" id="cd15867">
    <property type="entry name" value="R-SNARE_YKT6"/>
    <property type="match status" value="1"/>
</dbReference>
<evidence type="ECO:0000256" key="4">
    <source>
        <dbReference type="ARBA" id="ARBA00023136"/>
    </source>
</evidence>
<protein>
    <recommendedName>
        <fullName evidence="8">Synaptobrevin homolog YKT6</fullName>
    </recommendedName>
</protein>
<dbReference type="GO" id="GO:0031201">
    <property type="term" value="C:SNARE complex"/>
    <property type="evidence" value="ECO:0007669"/>
    <property type="project" value="EnsemblFungi"/>
</dbReference>
<feature type="domain" description="V-SNARE coiled-coil homology" evidence="11">
    <location>
        <begin position="158"/>
        <end position="218"/>
    </location>
</feature>
<dbReference type="GO" id="GO:0005794">
    <property type="term" value="C:Golgi apparatus"/>
    <property type="evidence" value="ECO:0000318"/>
    <property type="project" value="GO_Central"/>
</dbReference>
<dbReference type="PANTHER" id="PTHR45806">
    <property type="entry name" value="SYNAPTOBREVIN HOMOLOG YKT6"/>
    <property type="match status" value="1"/>
</dbReference>
<dbReference type="RefSeq" id="XP_011387624.1">
    <property type="nucleotide sequence ID" value="XM_011389322.1"/>
</dbReference>
<proteinExistence type="inferred from homology"/>
<dbReference type="GO" id="GO:0006888">
    <property type="term" value="P:endoplasmic reticulum to Golgi vesicle-mediated transport"/>
    <property type="evidence" value="ECO:0000318"/>
    <property type="project" value="GO_Central"/>
</dbReference>
<dbReference type="GO" id="GO:0006886">
    <property type="term" value="P:intracellular protein transport"/>
    <property type="evidence" value="ECO:0007669"/>
    <property type="project" value="EnsemblFungi"/>
</dbReference>
<dbReference type="SMART" id="SM01270">
    <property type="entry name" value="Longin"/>
    <property type="match status" value="1"/>
</dbReference>
<organism evidence="12 13">
    <name type="scientific">Mycosarcoma maydis</name>
    <name type="common">Corn smut fungus</name>
    <name type="synonym">Ustilago maydis</name>
    <dbReference type="NCBI Taxonomy" id="5270"/>
    <lineage>
        <taxon>Eukaryota</taxon>
        <taxon>Fungi</taxon>
        <taxon>Dikarya</taxon>
        <taxon>Basidiomycota</taxon>
        <taxon>Ustilaginomycotina</taxon>
        <taxon>Ustilaginomycetes</taxon>
        <taxon>Ustilaginales</taxon>
        <taxon>Ustilaginaceae</taxon>
        <taxon>Mycosarcoma</taxon>
    </lineage>
</organism>
<dbReference type="FunCoup" id="A0A0D1E401">
    <property type="interactions" value="714"/>
</dbReference>
<comment type="subcellular location">
    <subcellularLocation>
        <location evidence="1">Cell membrane</location>
        <topology evidence="1">Lipid-anchor</topology>
        <orientation evidence="1">Cytoplasmic side</orientation>
    </subcellularLocation>
</comment>
<dbReference type="InterPro" id="IPR011012">
    <property type="entry name" value="Longin-like_dom_sf"/>
</dbReference>
<evidence type="ECO:0000313" key="13">
    <source>
        <dbReference type="Proteomes" id="UP000000561"/>
    </source>
</evidence>
<dbReference type="Proteomes" id="UP000000561">
    <property type="component" value="Chromosome 3"/>
</dbReference>
<dbReference type="PANTHER" id="PTHR45806:SF1">
    <property type="entry name" value="SYNAPTOBREVIN HOMOLOG YKT6"/>
    <property type="match status" value="1"/>
</dbReference>
<dbReference type="OrthoDB" id="27923at2759"/>
<keyword evidence="4" id="KW-0472">Membrane</keyword>
<sequence>MQIYGLLILANPPGAGAVPLTTAWELGSFSFFQRSTVQDMMGFMARTVAERTQPTQRQSVQENSYVAHVHSRPASDGISGVLITDTEYPVRVAFSLLNKTLDEFVIKVPKSKWESKVNAITTGSATAPAKGEPLLGVSAFPQSVDYVKRYQDPRQADTIMKVQQELDETKIVLHKTIDSVLQRGEDLDKLVEKSGTLSEQSKMFYKTAKKQNSCCVVM</sequence>
<dbReference type="Gene3D" id="1.20.5.110">
    <property type="match status" value="1"/>
</dbReference>
<feature type="domain" description="Longin" evidence="10">
    <location>
        <begin position="8"/>
        <end position="135"/>
    </location>
</feature>
<keyword evidence="9" id="KW-0175">Coiled coil</keyword>
<keyword evidence="3" id="KW-0488">Methylation</keyword>
<evidence type="ECO:0000256" key="9">
    <source>
        <dbReference type="PROSITE-ProRule" id="PRU00290"/>
    </source>
</evidence>
<evidence type="ECO:0000256" key="3">
    <source>
        <dbReference type="ARBA" id="ARBA00022481"/>
    </source>
</evidence>
<evidence type="ECO:0000313" key="12">
    <source>
        <dbReference type="EMBL" id="KIS70461.1"/>
    </source>
</evidence>
<evidence type="ECO:0000256" key="6">
    <source>
        <dbReference type="ARBA" id="ARBA00023288"/>
    </source>
</evidence>
<dbReference type="GO" id="GO:0042144">
    <property type="term" value="P:vacuole fusion, non-autophagic"/>
    <property type="evidence" value="ECO:0007669"/>
    <property type="project" value="EnsemblFungi"/>
</dbReference>
<dbReference type="InParanoid" id="A0A0D1E401"/>
<dbReference type="InterPro" id="IPR042855">
    <property type="entry name" value="V_SNARE_CC"/>
</dbReference>
<dbReference type="InterPro" id="IPR045848">
    <property type="entry name" value="R-SNARE_YKT6"/>
</dbReference>
<dbReference type="GO" id="GO:0000329">
    <property type="term" value="C:fungal-type vacuole membrane"/>
    <property type="evidence" value="ECO:0007669"/>
    <property type="project" value="EnsemblFungi"/>
</dbReference>
<dbReference type="STRING" id="237631.A0A0D1E401"/>
<accession>A0A0D1E401</accession>
<dbReference type="GO" id="GO:0000421">
    <property type="term" value="C:autophagosome membrane"/>
    <property type="evidence" value="ECO:0007669"/>
    <property type="project" value="EnsemblFungi"/>
</dbReference>
<dbReference type="PROSITE" id="PS50859">
    <property type="entry name" value="LONGIN"/>
    <property type="match status" value="1"/>
</dbReference>
<comment type="similarity">
    <text evidence="2">Belongs to the synaptobrevin family.</text>
</comment>
<dbReference type="GO" id="GO:0061909">
    <property type="term" value="P:autophagosome-lysosome fusion"/>
    <property type="evidence" value="ECO:0007669"/>
    <property type="project" value="EnsemblFungi"/>
</dbReference>
<evidence type="ECO:0000259" key="11">
    <source>
        <dbReference type="PROSITE" id="PS50892"/>
    </source>
</evidence>
<reference evidence="12 13" key="1">
    <citation type="journal article" date="2006" name="Nature">
        <title>Insights from the genome of the biotrophic fungal plant pathogen Ustilago maydis.</title>
        <authorList>
            <person name="Kamper J."/>
            <person name="Kahmann R."/>
            <person name="Bolker M."/>
            <person name="Ma L.J."/>
            <person name="Brefort T."/>
            <person name="Saville B.J."/>
            <person name="Banuett F."/>
            <person name="Kronstad J.W."/>
            <person name="Gold S.E."/>
            <person name="Muller O."/>
            <person name="Perlin M.H."/>
            <person name="Wosten H.A."/>
            <person name="de Vries R."/>
            <person name="Ruiz-Herrera J."/>
            <person name="Reynaga-Pena C.G."/>
            <person name="Snetselaar K."/>
            <person name="McCann M."/>
            <person name="Perez-Martin J."/>
            <person name="Feldbrugge M."/>
            <person name="Basse C.W."/>
            <person name="Steinberg G."/>
            <person name="Ibeas J.I."/>
            <person name="Holloman W."/>
            <person name="Guzman P."/>
            <person name="Farman M."/>
            <person name="Stajich J.E."/>
            <person name="Sentandreu R."/>
            <person name="Gonzalez-Prieto J.M."/>
            <person name="Kennell J.C."/>
            <person name="Molina L."/>
            <person name="Schirawski J."/>
            <person name="Mendoza-Mendoza A."/>
            <person name="Greilinger D."/>
            <person name="Munch K."/>
            <person name="Rossel N."/>
            <person name="Scherer M."/>
            <person name="Vranes M."/>
            <person name="Ladendorf O."/>
            <person name="Vincon V."/>
            <person name="Fuchs U."/>
            <person name="Sandrock B."/>
            <person name="Meng S."/>
            <person name="Ho E.C."/>
            <person name="Cahill M.J."/>
            <person name="Boyce K.J."/>
            <person name="Klose J."/>
            <person name="Klosterman S.J."/>
            <person name="Deelstra H.J."/>
            <person name="Ortiz-Castellanos L."/>
            <person name="Li W."/>
            <person name="Sanchez-Alonso P."/>
            <person name="Schreier P.H."/>
            <person name="Hauser-Hahn I."/>
            <person name="Vaupel M."/>
            <person name="Koopmann E."/>
            <person name="Friedrich G."/>
            <person name="Voss H."/>
            <person name="Schluter T."/>
            <person name="Margolis J."/>
            <person name="Platt D."/>
            <person name="Swimmer C."/>
            <person name="Gnirke A."/>
            <person name="Chen F."/>
            <person name="Vysotskaia V."/>
            <person name="Mannhaupt G."/>
            <person name="Guldener U."/>
            <person name="Munsterkotter M."/>
            <person name="Haase D."/>
            <person name="Oesterheld M."/>
            <person name="Mewes H.W."/>
            <person name="Mauceli E.W."/>
            <person name="DeCaprio D."/>
            <person name="Wade C.M."/>
            <person name="Butler J."/>
            <person name="Young S."/>
            <person name="Jaffe D.B."/>
            <person name="Calvo S."/>
            <person name="Nusbaum C."/>
            <person name="Galagan J."/>
            <person name="Birren B.W."/>
        </authorList>
    </citation>
    <scope>NUCLEOTIDE SEQUENCE [LARGE SCALE GENOMIC DNA]</scope>
    <source>
        <strain evidence="13">DSM 14603 / FGSC 9021 / UM521</strain>
    </source>
</reference>
<keyword evidence="6" id="KW-0449">Lipoprotein</keyword>
<dbReference type="GO" id="GO:0005789">
    <property type="term" value="C:endoplasmic reticulum membrane"/>
    <property type="evidence" value="ECO:0007669"/>
    <property type="project" value="EnsemblFungi"/>
</dbReference>
<evidence type="ECO:0000256" key="7">
    <source>
        <dbReference type="ARBA" id="ARBA00023289"/>
    </source>
</evidence>
<keyword evidence="13" id="KW-1185">Reference proteome</keyword>
<dbReference type="AlphaFoldDB" id="A0A0D1E401"/>
<dbReference type="Pfam" id="PF13774">
    <property type="entry name" value="Longin"/>
    <property type="match status" value="1"/>
</dbReference>
<dbReference type="SUPFAM" id="SSF58038">
    <property type="entry name" value="SNARE fusion complex"/>
    <property type="match status" value="1"/>
</dbReference>
<dbReference type="GeneID" id="23562570"/>
<dbReference type="eggNOG" id="KOG0861">
    <property type="taxonomic scope" value="Eukaryota"/>
</dbReference>
<name>A0A0D1E401_MYCMD</name>
<evidence type="ECO:0000259" key="10">
    <source>
        <dbReference type="PROSITE" id="PS50859"/>
    </source>
</evidence>
<gene>
    <name evidence="12" type="ORF">UMAG_01637</name>
</gene>
<keyword evidence="7" id="KW-0636">Prenylation</keyword>
<dbReference type="EMBL" id="CM003142">
    <property type="protein sequence ID" value="KIS70461.1"/>
    <property type="molecule type" value="Genomic_DNA"/>
</dbReference>
<dbReference type="GO" id="GO:0005768">
    <property type="term" value="C:endosome"/>
    <property type="evidence" value="ECO:0007669"/>
    <property type="project" value="EnsemblFungi"/>
</dbReference>
<dbReference type="Pfam" id="PF00957">
    <property type="entry name" value="Synaptobrevin"/>
    <property type="match status" value="1"/>
</dbReference>
<evidence type="ECO:0000256" key="1">
    <source>
        <dbReference type="ARBA" id="ARBA00004342"/>
    </source>
</evidence>
<dbReference type="PROSITE" id="PS50892">
    <property type="entry name" value="V_SNARE"/>
    <property type="match status" value="1"/>
</dbReference>
<evidence type="ECO:0000256" key="2">
    <source>
        <dbReference type="ARBA" id="ARBA00008025"/>
    </source>
</evidence>